<reference evidence="3 4" key="1">
    <citation type="submission" date="2018-04" db="EMBL/GenBank/DDBJ databases">
        <title>Genomic Encyclopedia of Type Strains, Phase IV (KMG-IV): sequencing the most valuable type-strain genomes for metagenomic binning, comparative biology and taxonomic classification.</title>
        <authorList>
            <person name="Goeker M."/>
        </authorList>
    </citation>
    <scope>NUCLEOTIDE SEQUENCE [LARGE SCALE GENOMIC DNA]</scope>
    <source>
        <strain evidence="3 4">DSM 20705</strain>
    </source>
</reference>
<keyword evidence="4" id="KW-1185">Reference proteome</keyword>
<dbReference type="GO" id="GO:1990904">
    <property type="term" value="C:ribonucleoprotein complex"/>
    <property type="evidence" value="ECO:0007669"/>
    <property type="project" value="UniProtKB-KW"/>
</dbReference>
<keyword evidence="2" id="KW-0687">Ribonucleoprotein</keyword>
<evidence type="ECO:0000256" key="1">
    <source>
        <dbReference type="ARBA" id="ARBA00022980"/>
    </source>
</evidence>
<dbReference type="InterPro" id="IPR041985">
    <property type="entry name" value="Ribosomal_eL14_KOW"/>
</dbReference>
<comment type="caution">
    <text evidence="3">The sequence shown here is derived from an EMBL/GenBank/DDBJ whole genome shotgun (WGS) entry which is preliminary data.</text>
</comment>
<dbReference type="AlphaFoldDB" id="A0A2U1E6T8"/>
<protein>
    <recommendedName>
        <fullName evidence="5">Ribosomal protein L14E/L6E/L27E</fullName>
    </recommendedName>
</protein>
<dbReference type="CDD" id="cd06088">
    <property type="entry name" value="KOW_RPL14"/>
    <property type="match status" value="1"/>
</dbReference>
<evidence type="ECO:0000313" key="3">
    <source>
        <dbReference type="EMBL" id="PVY95664.1"/>
    </source>
</evidence>
<dbReference type="GO" id="GO:0005840">
    <property type="term" value="C:ribosome"/>
    <property type="evidence" value="ECO:0007669"/>
    <property type="project" value="UniProtKB-KW"/>
</dbReference>
<gene>
    <name evidence="3" type="ORF">C7381_101190</name>
</gene>
<organism evidence="3 4">
    <name type="scientific">Ezakiella coagulans</name>
    <dbReference type="NCBI Taxonomy" id="46507"/>
    <lineage>
        <taxon>Bacteria</taxon>
        <taxon>Bacillati</taxon>
        <taxon>Bacillota</taxon>
        <taxon>Tissierellia</taxon>
        <taxon>Ezakiella</taxon>
    </lineage>
</organism>
<dbReference type="Proteomes" id="UP000245793">
    <property type="component" value="Unassembled WGS sequence"/>
</dbReference>
<accession>A0A2U1E6T8</accession>
<dbReference type="InterPro" id="IPR014722">
    <property type="entry name" value="Rib_uL2_dom2"/>
</dbReference>
<proteinExistence type="predicted"/>
<dbReference type="SUPFAM" id="SSF50104">
    <property type="entry name" value="Translation proteins SH3-like domain"/>
    <property type="match status" value="1"/>
</dbReference>
<dbReference type="RefSeq" id="WP_034547832.1">
    <property type="nucleotide sequence ID" value="NZ_CAUPJO010000018.1"/>
</dbReference>
<dbReference type="InterPro" id="IPR008991">
    <property type="entry name" value="Translation_prot_SH3-like_sf"/>
</dbReference>
<keyword evidence="1" id="KW-0689">Ribosomal protein</keyword>
<evidence type="ECO:0000256" key="2">
    <source>
        <dbReference type="ARBA" id="ARBA00023274"/>
    </source>
</evidence>
<evidence type="ECO:0008006" key="5">
    <source>
        <dbReference type="Google" id="ProtNLM"/>
    </source>
</evidence>
<dbReference type="Gene3D" id="2.30.30.30">
    <property type="match status" value="1"/>
</dbReference>
<evidence type="ECO:0000313" key="4">
    <source>
        <dbReference type="Proteomes" id="UP000245793"/>
    </source>
</evidence>
<dbReference type="EMBL" id="QEKV01000001">
    <property type="protein sequence ID" value="PVY95664.1"/>
    <property type="molecule type" value="Genomic_DNA"/>
</dbReference>
<sequence length="88" mass="10234">MIEKIVPGQIVRSKAGHDMFKHFVIVEVVDNDFVLISDGKTRKLETPKKKKIKHLAILNDNAFKDESFSLTNKNLKKLMQRYNEGDKY</sequence>
<name>A0A2U1E6T8_9FIRM</name>